<feature type="transmembrane region" description="Helical" evidence="5">
    <location>
        <begin position="472"/>
        <end position="492"/>
    </location>
</feature>
<dbReference type="GO" id="GO:0015189">
    <property type="term" value="F:L-lysine transmembrane transporter activity"/>
    <property type="evidence" value="ECO:0007669"/>
    <property type="project" value="TreeGrafter"/>
</dbReference>
<evidence type="ECO:0000313" key="8">
    <source>
        <dbReference type="Proteomes" id="UP001652621"/>
    </source>
</evidence>
<comment type="subcellular location">
    <subcellularLocation>
        <location evidence="1">Membrane</location>
        <topology evidence="1">Multi-pass membrane protein</topology>
    </subcellularLocation>
</comment>
<feature type="transmembrane region" description="Helical" evidence="5">
    <location>
        <begin position="404"/>
        <end position="425"/>
    </location>
</feature>
<dbReference type="PIRSF" id="PIRSF006060">
    <property type="entry name" value="AA_transporter"/>
    <property type="match status" value="1"/>
</dbReference>
<dbReference type="FunFam" id="1.20.1740.10:FF:000010">
    <property type="entry name" value="probable cationic amino acid transporter"/>
    <property type="match status" value="1"/>
</dbReference>
<dbReference type="EnsemblMetazoa" id="MDOA005292-RA">
    <property type="protein sequence ID" value="MDOA005292-PA"/>
    <property type="gene ID" value="MDOA005292"/>
</dbReference>
<keyword evidence="4 5" id="KW-0472">Membrane</keyword>
<evidence type="ECO:0000256" key="2">
    <source>
        <dbReference type="ARBA" id="ARBA00022692"/>
    </source>
</evidence>
<dbReference type="PANTHER" id="PTHR43243:SF103">
    <property type="entry name" value="LOW AFFINITY CATIONIC AMINO ACID TRANSPORTER 2-LIKE PROTEIN"/>
    <property type="match status" value="1"/>
</dbReference>
<dbReference type="VEuPathDB" id="VectorBase:MDOA005292"/>
<dbReference type="InterPro" id="IPR029485">
    <property type="entry name" value="CAT_C"/>
</dbReference>
<feature type="transmembrane region" description="Helical" evidence="5">
    <location>
        <begin position="240"/>
        <end position="260"/>
    </location>
</feature>
<dbReference type="VEuPathDB" id="VectorBase:MDOMA2_011415"/>
<feature type="transmembrane region" description="Helical" evidence="5">
    <location>
        <begin position="377"/>
        <end position="398"/>
    </location>
</feature>
<evidence type="ECO:0000256" key="3">
    <source>
        <dbReference type="ARBA" id="ARBA00022989"/>
    </source>
</evidence>
<feature type="transmembrane region" description="Helical" evidence="5">
    <location>
        <begin position="328"/>
        <end position="356"/>
    </location>
</feature>
<evidence type="ECO:0000313" key="7">
    <source>
        <dbReference type="EnsemblMetazoa" id="MDOA005292-PA"/>
    </source>
</evidence>
<feature type="transmembrane region" description="Helical" evidence="5">
    <location>
        <begin position="535"/>
        <end position="556"/>
    </location>
</feature>
<dbReference type="GO" id="GO:0000064">
    <property type="term" value="F:L-ornithine transmembrane transporter activity"/>
    <property type="evidence" value="ECO:0007669"/>
    <property type="project" value="TreeGrafter"/>
</dbReference>
<organism evidence="7">
    <name type="scientific">Musca domestica</name>
    <name type="common">House fly</name>
    <dbReference type="NCBI Taxonomy" id="7370"/>
    <lineage>
        <taxon>Eukaryota</taxon>
        <taxon>Metazoa</taxon>
        <taxon>Ecdysozoa</taxon>
        <taxon>Arthropoda</taxon>
        <taxon>Hexapoda</taxon>
        <taxon>Insecta</taxon>
        <taxon>Pterygota</taxon>
        <taxon>Neoptera</taxon>
        <taxon>Endopterygota</taxon>
        <taxon>Diptera</taxon>
        <taxon>Brachycera</taxon>
        <taxon>Muscomorpha</taxon>
        <taxon>Muscoidea</taxon>
        <taxon>Muscidae</taxon>
        <taxon>Musca</taxon>
    </lineage>
</organism>
<dbReference type="Pfam" id="PF13520">
    <property type="entry name" value="AA_permease_2"/>
    <property type="match status" value="1"/>
</dbReference>
<dbReference type="GO" id="GO:0097638">
    <property type="term" value="P:L-arginine import across plasma membrane"/>
    <property type="evidence" value="ECO:0007669"/>
    <property type="project" value="TreeGrafter"/>
</dbReference>
<dbReference type="AlphaFoldDB" id="A0A1I8MIN0"/>
<gene>
    <name evidence="7" type="primary">101889287</name>
    <name evidence="9" type="synonym">LOC101889287</name>
</gene>
<feature type="transmembrane region" description="Helical" evidence="5">
    <location>
        <begin position="105"/>
        <end position="126"/>
    </location>
</feature>
<dbReference type="KEGG" id="mde:101889287"/>
<sequence length="631" mass="69295">MEDFLENIGMPFPGFKSIYETLSRKKPIEDSTESKLAKVLSAFDLTTLGIGSTLGVGVYVLAGQVSKIYAGPAVIFSFLIAAIASIFAGLCYAEFGARVPRAGSAYVYSYVTIGEFVAFIIGWNLILEYAIGSASVVKGLSSYLDNLCDHAMENFLGTHLPMNVEGLNHYPDIFAFGVTIIFAWAIAMGAKESTRLNTAFTLLNLSVVLFVIIAGLFKVSTKNWAIPKEDVPAGYGEGGFAPYGFAGIIRGAAICFYGFIGFDCIATAGEEAKNPKKSIPFAVITSLAMVFLAYFGISTVLTMMLPYYEQDESAPLVHVFSIYGWTAAKYVVSIGAICAMCTSLMGSMFPLPRIVYAMATDGLLFKFMAEISSKHKTPLNSTLLTGFLTGAFAAIFNLKQLMNMMSIGTFLAYSMVAACVLILRYECDDRRDSRHMSNGRVLTDQGDADCGFLKMLFNSSKSIVPTKTTSRIVAVMISLYVGQCIILTQVLLPFEEDYVSVTAVDITKLALSLVFLIVTLFIISRQPVSSSTLAFKVPFVPWLPGFSLLINIYLMIKLDIMTWVRFSIWIVIGLMIFFGYSVRNSRMRHRELKCLAESESRDRSEVDSVSSLHHDERFSTQVPLMVMHTAS</sequence>
<reference evidence="9" key="2">
    <citation type="submission" date="2025-04" db="UniProtKB">
        <authorList>
            <consortium name="RefSeq"/>
        </authorList>
    </citation>
    <scope>IDENTIFICATION</scope>
    <source>
        <strain evidence="9">Aabys</strain>
    </source>
</reference>
<feature type="transmembrane region" description="Helical" evidence="5">
    <location>
        <begin position="281"/>
        <end position="308"/>
    </location>
</feature>
<feature type="transmembrane region" description="Helical" evidence="5">
    <location>
        <begin position="498"/>
        <end position="523"/>
    </location>
</feature>
<feature type="domain" description="Cationic amino acid transporter C-terminal" evidence="6">
    <location>
        <begin position="535"/>
        <end position="585"/>
    </location>
</feature>
<feature type="transmembrane region" description="Helical" evidence="5">
    <location>
        <begin position="202"/>
        <end position="220"/>
    </location>
</feature>
<dbReference type="RefSeq" id="XP_005177167.1">
    <property type="nucleotide sequence ID" value="XM_005177110.3"/>
</dbReference>
<keyword evidence="8" id="KW-1185">Reference proteome</keyword>
<dbReference type="Gene3D" id="1.20.1740.10">
    <property type="entry name" value="Amino acid/polyamine transporter I"/>
    <property type="match status" value="2"/>
</dbReference>
<feature type="transmembrane region" description="Helical" evidence="5">
    <location>
        <begin position="562"/>
        <end position="582"/>
    </location>
</feature>
<dbReference type="Pfam" id="PF13906">
    <property type="entry name" value="AA_permease_C"/>
    <property type="match status" value="1"/>
</dbReference>
<evidence type="ECO:0000256" key="1">
    <source>
        <dbReference type="ARBA" id="ARBA00004141"/>
    </source>
</evidence>
<evidence type="ECO:0000256" key="5">
    <source>
        <dbReference type="SAM" id="Phobius"/>
    </source>
</evidence>
<proteinExistence type="predicted"/>
<protein>
    <submittedName>
        <fullName evidence="9">Cationic amino acid transporter 2 isoform X1</fullName>
    </submittedName>
</protein>
<dbReference type="Proteomes" id="UP001652621">
    <property type="component" value="Unplaced"/>
</dbReference>
<dbReference type="InterPro" id="IPR002293">
    <property type="entry name" value="AA/rel_permease1"/>
</dbReference>
<dbReference type="GeneID" id="101889287"/>
<evidence type="ECO:0000313" key="9">
    <source>
        <dbReference type="RefSeq" id="XP_005177167.1"/>
    </source>
</evidence>
<name>A0A1I8MIN0_MUSDO</name>
<feature type="transmembrane region" description="Helical" evidence="5">
    <location>
        <begin position="42"/>
        <end position="62"/>
    </location>
</feature>
<dbReference type="eggNOG" id="KOG1286">
    <property type="taxonomic scope" value="Eukaryota"/>
</dbReference>
<dbReference type="PANTHER" id="PTHR43243">
    <property type="entry name" value="INNER MEMBRANE TRANSPORTER YGJI-RELATED"/>
    <property type="match status" value="1"/>
</dbReference>
<evidence type="ECO:0000259" key="6">
    <source>
        <dbReference type="Pfam" id="PF13906"/>
    </source>
</evidence>
<evidence type="ECO:0000256" key="4">
    <source>
        <dbReference type="ARBA" id="ARBA00023136"/>
    </source>
</evidence>
<keyword evidence="2 5" id="KW-0812">Transmembrane</keyword>
<keyword evidence="3 5" id="KW-1133">Transmembrane helix</keyword>
<feature type="transmembrane region" description="Helical" evidence="5">
    <location>
        <begin position="173"/>
        <end position="190"/>
    </location>
</feature>
<dbReference type="GO" id="GO:0005886">
    <property type="term" value="C:plasma membrane"/>
    <property type="evidence" value="ECO:0007669"/>
    <property type="project" value="TreeGrafter"/>
</dbReference>
<dbReference type="GO" id="GO:0061459">
    <property type="term" value="F:L-arginine transmembrane transporter activity"/>
    <property type="evidence" value="ECO:0007669"/>
    <property type="project" value="TreeGrafter"/>
</dbReference>
<dbReference type="OrthoDB" id="3900342at2759"/>
<reference evidence="7" key="1">
    <citation type="submission" date="2020-05" db="UniProtKB">
        <authorList>
            <consortium name="EnsemblMetazoa"/>
        </authorList>
    </citation>
    <scope>IDENTIFICATION</scope>
    <source>
        <strain evidence="7">Aabys</strain>
    </source>
</reference>
<accession>A0A1I8MIN0</accession>
<feature type="transmembrane region" description="Helical" evidence="5">
    <location>
        <begin position="68"/>
        <end position="93"/>
    </location>
</feature>